<keyword evidence="2" id="KW-1185">Reference proteome</keyword>
<protein>
    <submittedName>
        <fullName evidence="1">Uncharacterized protein</fullName>
    </submittedName>
</protein>
<dbReference type="Proteomes" id="UP001159427">
    <property type="component" value="Unassembled WGS sequence"/>
</dbReference>
<evidence type="ECO:0000313" key="1">
    <source>
        <dbReference type="EMBL" id="CAH3155241.1"/>
    </source>
</evidence>
<dbReference type="EMBL" id="CALNXI010001094">
    <property type="protein sequence ID" value="CAH3155241.1"/>
    <property type="molecule type" value="Genomic_DNA"/>
</dbReference>
<accession>A0ABN8Q1D9</accession>
<organism evidence="1 2">
    <name type="scientific">Porites evermanni</name>
    <dbReference type="NCBI Taxonomy" id="104178"/>
    <lineage>
        <taxon>Eukaryota</taxon>
        <taxon>Metazoa</taxon>
        <taxon>Cnidaria</taxon>
        <taxon>Anthozoa</taxon>
        <taxon>Hexacorallia</taxon>
        <taxon>Scleractinia</taxon>
        <taxon>Fungiina</taxon>
        <taxon>Poritidae</taxon>
        <taxon>Porites</taxon>
    </lineage>
</organism>
<proteinExistence type="predicted"/>
<sequence>MVFGVNITVKNVNADPEQAVRENVTSDPVLSPFADVFQGVGSLPGEYSIQRDKEPVQVVRMKKPNESTWTKAVCEKMIGPRSYDLVSGHRTYRGNGRQLRLVPPTDQAVSSHVSSKQSHATGGSQVLNQCASPIKNLEGPQPVPADPNTIALPFDLTSNSTITRSGRTVTPPVRLR</sequence>
<reference evidence="1 2" key="1">
    <citation type="submission" date="2022-05" db="EMBL/GenBank/DDBJ databases">
        <authorList>
            <consortium name="Genoscope - CEA"/>
            <person name="William W."/>
        </authorList>
    </citation>
    <scope>NUCLEOTIDE SEQUENCE [LARGE SCALE GENOMIC DNA]</scope>
</reference>
<feature type="non-terminal residue" evidence="1">
    <location>
        <position position="176"/>
    </location>
</feature>
<comment type="caution">
    <text evidence="1">The sequence shown here is derived from an EMBL/GenBank/DDBJ whole genome shotgun (WGS) entry which is preliminary data.</text>
</comment>
<evidence type="ECO:0000313" key="2">
    <source>
        <dbReference type="Proteomes" id="UP001159427"/>
    </source>
</evidence>
<name>A0ABN8Q1D9_9CNID</name>
<gene>
    <name evidence="1" type="ORF">PEVE_00001650</name>
</gene>